<keyword evidence="2" id="KW-1185">Reference proteome</keyword>
<dbReference type="PANTHER" id="PTHR11102">
    <property type="entry name" value="SEL-1-LIKE PROTEIN"/>
    <property type="match status" value="1"/>
</dbReference>
<reference evidence="1 2" key="1">
    <citation type="journal article" date="2011" name="Proc. Natl. Acad. Sci. U.S.A.">
        <title>Distant Mimivirus relative with a larger genome highlights the fundamental features of Megaviridae.</title>
        <authorList>
            <person name="Arslan D."/>
            <person name="Legendre M."/>
            <person name="Seltzer V."/>
            <person name="Abergel C."/>
            <person name="Claverie J.M."/>
        </authorList>
    </citation>
    <scope>NUCLEOTIDE SEQUENCE [LARGE SCALE GENOMIC DNA]</scope>
    <source>
        <strain evidence="1">Claverie Las Cruses</strain>
    </source>
</reference>
<dbReference type="EMBL" id="JN258408">
    <property type="protein sequence ID" value="AEQ32873.1"/>
    <property type="molecule type" value="Genomic_DNA"/>
</dbReference>
<dbReference type="Gene3D" id="1.25.40.10">
    <property type="entry name" value="Tetratricopeptide repeat domain"/>
    <property type="match status" value="2"/>
</dbReference>
<dbReference type="SUPFAM" id="SSF81901">
    <property type="entry name" value="HCP-like"/>
    <property type="match status" value="2"/>
</dbReference>
<evidence type="ECO:0000313" key="1">
    <source>
        <dbReference type="EMBL" id="AEQ32873.1"/>
    </source>
</evidence>
<dbReference type="PANTHER" id="PTHR11102:SF160">
    <property type="entry name" value="ERAD-ASSOCIATED E3 UBIQUITIN-PROTEIN LIGASE COMPONENT HRD3"/>
    <property type="match status" value="1"/>
</dbReference>
<organism evidence="1 2">
    <name type="scientific">Megavirus chiliensis</name>
    <dbReference type="NCBI Taxonomy" id="1094892"/>
    <lineage>
        <taxon>Viruses</taxon>
        <taxon>Varidnaviria</taxon>
        <taxon>Bamfordvirae</taxon>
        <taxon>Nucleocytoviricota</taxon>
        <taxon>Megaviricetes</taxon>
        <taxon>Imitervirales</taxon>
        <taxon>Mimiviridae</taxon>
        <taxon>Megamimivirinae</taxon>
        <taxon>Megavirus</taxon>
        <taxon>Megavirus chilense</taxon>
    </lineage>
</organism>
<dbReference type="Pfam" id="PF08238">
    <property type="entry name" value="Sel1"/>
    <property type="match status" value="6"/>
</dbReference>
<dbReference type="SMART" id="SM00671">
    <property type="entry name" value="SEL1"/>
    <property type="match status" value="6"/>
</dbReference>
<dbReference type="KEGG" id="vg:11256978"/>
<protein>
    <submittedName>
        <fullName evidence="1">Sel1-like repeat-containing protein</fullName>
    </submittedName>
</protein>
<dbReference type="InterPro" id="IPR011990">
    <property type="entry name" value="TPR-like_helical_dom_sf"/>
</dbReference>
<sequence length="579" mass="68009">MNNNCDFCGSIIYSETYHKCIKSSGKINDKTKVVDYKLVTLDELGILADNNDRGAQDEIVYRYLNQDANHLSQKNIKPINWQNIIERTIDDQYFIYFLLFFDNDEYHDIFNVLFESVKLAAKNGDSMAQYNIGQMYYKGLSTKKNIQKAIKWITKSANQNNKYGLISLTRFYEDGDGVLPDINKAIKLLEQAACQNLSKAQFYLGRIYMYTDPPNYKLAFKYYQEAANQNHTNAQYWLAIFYKTGKYVSKDNQKAIYWLTLAANQGLNSAKIKLAEMYIQGTCVEQDYHKAFELLNSSIYDDDTNDYYDYIAMSELARMYKYGYGVKEDISKAIYLYIQSKKLKKIFKIFKINTITFINPINIDYENDNIIDIDQLESKIIYKLQSIMIKLKYKCTNLYHIDIENSLQEIENKFVELIKLRTHLNNSSAMIDCFSFKKNTSYKSMIKYNTKYLYFSKHNLDNISYLNIGPDNVKLVDDIFENLDKSKFNDMLLDLELALGSKYKENVDDLINAVKHEDHSHQLNIIKDLENIKFIQSQIEIISSKLFKYIDAFIDDIKSNTHIRNQQFQQEYAYIFGYK</sequence>
<dbReference type="Proteomes" id="UP000202558">
    <property type="component" value="Segment"/>
</dbReference>
<accession>G5CQH3</accession>
<evidence type="ECO:0000313" key="2">
    <source>
        <dbReference type="Proteomes" id="UP000202558"/>
    </source>
</evidence>
<gene>
    <name evidence="1" type="primary">mchi_1065</name>
</gene>
<dbReference type="InterPro" id="IPR050767">
    <property type="entry name" value="Sel1_AlgK"/>
</dbReference>
<dbReference type="InterPro" id="IPR006597">
    <property type="entry name" value="Sel1-like"/>
</dbReference>
<proteinExistence type="predicted"/>
<dbReference type="OrthoDB" id="29558at10239"/>
<name>G5CQH3_9VIRU</name>